<accession>A0A225VM43</accession>
<comment type="caution">
    <text evidence="1">The sequence shown here is derived from an EMBL/GenBank/DDBJ whole genome shotgun (WGS) entry which is preliminary data.</text>
</comment>
<organism evidence="1 2">
    <name type="scientific">Phytophthora megakarya</name>
    <dbReference type="NCBI Taxonomy" id="4795"/>
    <lineage>
        <taxon>Eukaryota</taxon>
        <taxon>Sar</taxon>
        <taxon>Stramenopiles</taxon>
        <taxon>Oomycota</taxon>
        <taxon>Peronosporomycetes</taxon>
        <taxon>Peronosporales</taxon>
        <taxon>Peronosporaceae</taxon>
        <taxon>Phytophthora</taxon>
    </lineage>
</organism>
<dbReference type="EMBL" id="NBNE01004074">
    <property type="protein sequence ID" value="OWZ06174.1"/>
    <property type="molecule type" value="Genomic_DNA"/>
</dbReference>
<dbReference type="InterPro" id="IPR052055">
    <property type="entry name" value="Hepadnavirus_pol/RT"/>
</dbReference>
<proteinExistence type="predicted"/>
<gene>
    <name evidence="1" type="ORF">PHMEG_00021607</name>
</gene>
<name>A0A225VM43_9STRA</name>
<evidence type="ECO:0000313" key="1">
    <source>
        <dbReference type="EMBL" id="OWZ06174.1"/>
    </source>
</evidence>
<evidence type="ECO:0000313" key="2">
    <source>
        <dbReference type="Proteomes" id="UP000198211"/>
    </source>
</evidence>
<protein>
    <submittedName>
        <fullName evidence="1">Uncharacterized protein</fullName>
    </submittedName>
</protein>
<dbReference type="AlphaFoldDB" id="A0A225VM43"/>
<sequence>MHYRQDSSTTKSPDDTILSQHFTPKIFRFQILYSYPRMVNRQHHSTKLSAEVCQHSYLAEICPETVSLWRNESPSNPRPNKALAPSGRIFFSMDITKKLSFWRLPLMVFLMRSDHPGRRTNSRSKTTKVHKGFPRLYFKVLAKDRQLSFRLCTEKGLDPAVEARFIHDLSWPDATLSMPVLELSEISQSQLPWQPISPDHVPQPKPSSIWHYRSDGRGRLPITDPSENRSPFWFRVRVLVDLISTAAMTNRFLLRLEIDPDNRLVLAETALKLSMMAVLGPYSINDKKFSSWSSKLDALGLTWDTKHKSVSMPPDKIAKALARITQALTNPQLRKHQLENVLGSLCHVGMCCRASRAFIQRLHQTWRRASKFTIITLGTSVRDNLNWIQAIRQRGGLNHHHSRTIGIAINLFMDASNSGLCVLHPAAREYIRVPFDKDEIAAISALNLQPQDTFSINVKETLSAVFAVINAKPRCWIDNTTAVSWINRHFSSNAYDQELMQVLSYAEMEFNLHVSTAHLQGSSNFLADMGSRA</sequence>
<reference evidence="2" key="1">
    <citation type="submission" date="2017-03" db="EMBL/GenBank/DDBJ databases">
        <title>Phytopthora megakarya and P. palmivora, two closely related causual agents of cacao black pod achieved similar genome size and gene model numbers by different mechanisms.</title>
        <authorList>
            <person name="Ali S."/>
            <person name="Shao J."/>
            <person name="Larry D.J."/>
            <person name="Kronmiller B."/>
            <person name="Shen D."/>
            <person name="Strem M.D."/>
            <person name="Melnick R.L."/>
            <person name="Guiltinan M.J."/>
            <person name="Tyler B.M."/>
            <person name="Meinhardt L.W."/>
            <person name="Bailey B.A."/>
        </authorList>
    </citation>
    <scope>NUCLEOTIDE SEQUENCE [LARGE SCALE GENOMIC DNA]</scope>
    <source>
        <strain evidence="2">zdho120</strain>
    </source>
</reference>
<dbReference type="PANTHER" id="PTHR33050:SF7">
    <property type="entry name" value="RIBONUCLEASE H"/>
    <property type="match status" value="1"/>
</dbReference>
<dbReference type="Proteomes" id="UP000198211">
    <property type="component" value="Unassembled WGS sequence"/>
</dbReference>
<dbReference type="OrthoDB" id="98112at2759"/>
<keyword evidence="2" id="KW-1185">Reference proteome</keyword>
<dbReference type="PANTHER" id="PTHR33050">
    <property type="entry name" value="REVERSE TRANSCRIPTASE DOMAIN-CONTAINING PROTEIN"/>
    <property type="match status" value="1"/>
</dbReference>